<dbReference type="InterPro" id="IPR017937">
    <property type="entry name" value="Thioredoxin_CS"/>
</dbReference>
<dbReference type="CDD" id="cd02947">
    <property type="entry name" value="TRX_family"/>
    <property type="match status" value="1"/>
</dbReference>
<keyword evidence="6" id="KW-1185">Reference proteome</keyword>
<feature type="transmembrane region" description="Helical" evidence="3">
    <location>
        <begin position="20"/>
        <end position="37"/>
    </location>
</feature>
<dbReference type="Gene3D" id="3.40.30.10">
    <property type="entry name" value="Glutaredoxin"/>
    <property type="match status" value="1"/>
</dbReference>
<dbReference type="Pfam" id="PF13098">
    <property type="entry name" value="Thioredoxin_2"/>
    <property type="match status" value="1"/>
</dbReference>
<proteinExistence type="predicted"/>
<dbReference type="SUPFAM" id="SSF52833">
    <property type="entry name" value="Thioredoxin-like"/>
    <property type="match status" value="1"/>
</dbReference>
<dbReference type="RefSeq" id="WP_209136733.1">
    <property type="nucleotide sequence ID" value="NZ_JAGHKO010000001.1"/>
</dbReference>
<feature type="compositionally biased region" description="Basic and acidic residues" evidence="2">
    <location>
        <begin position="422"/>
        <end position="432"/>
    </location>
</feature>
<evidence type="ECO:0000256" key="1">
    <source>
        <dbReference type="ARBA" id="ARBA00023284"/>
    </source>
</evidence>
<dbReference type="PROSITE" id="PS51352">
    <property type="entry name" value="THIOREDOXIN_2"/>
    <property type="match status" value="1"/>
</dbReference>
<accession>A0ABS3YL80</accession>
<evidence type="ECO:0000256" key="2">
    <source>
        <dbReference type="SAM" id="MobiDB-lite"/>
    </source>
</evidence>
<dbReference type="InterPro" id="IPR013766">
    <property type="entry name" value="Thioredoxin_domain"/>
</dbReference>
<dbReference type="PROSITE" id="PS00194">
    <property type="entry name" value="THIOREDOXIN_1"/>
    <property type="match status" value="1"/>
</dbReference>
<keyword evidence="3" id="KW-0472">Membrane</keyword>
<gene>
    <name evidence="5" type="ORF">J7I42_00150</name>
</gene>
<keyword evidence="1" id="KW-0676">Redox-active center</keyword>
<protein>
    <submittedName>
        <fullName evidence="5">Thioredoxin fold domain-containing protein</fullName>
    </submittedName>
</protein>
<keyword evidence="3" id="KW-0812">Transmembrane</keyword>
<feature type="region of interest" description="Disordered" evidence="2">
    <location>
        <begin position="404"/>
        <end position="432"/>
    </location>
</feature>
<evidence type="ECO:0000256" key="3">
    <source>
        <dbReference type="SAM" id="Phobius"/>
    </source>
</evidence>
<organism evidence="5 6">
    <name type="scientific">Niastella soli</name>
    <dbReference type="NCBI Taxonomy" id="2821487"/>
    <lineage>
        <taxon>Bacteria</taxon>
        <taxon>Pseudomonadati</taxon>
        <taxon>Bacteroidota</taxon>
        <taxon>Chitinophagia</taxon>
        <taxon>Chitinophagales</taxon>
        <taxon>Chitinophagaceae</taxon>
        <taxon>Niastella</taxon>
    </lineage>
</organism>
<dbReference type="InterPro" id="IPR036249">
    <property type="entry name" value="Thioredoxin-like_sf"/>
</dbReference>
<name>A0ABS3YL80_9BACT</name>
<dbReference type="InterPro" id="IPR012336">
    <property type="entry name" value="Thioredoxin-like_fold"/>
</dbReference>
<keyword evidence="3" id="KW-1133">Transmembrane helix</keyword>
<dbReference type="EMBL" id="JAGHKO010000001">
    <property type="protein sequence ID" value="MBO9198649.1"/>
    <property type="molecule type" value="Genomic_DNA"/>
</dbReference>
<evidence type="ECO:0000313" key="6">
    <source>
        <dbReference type="Proteomes" id="UP000677244"/>
    </source>
</evidence>
<comment type="caution">
    <text evidence="5">The sequence shown here is derived from an EMBL/GenBank/DDBJ whole genome shotgun (WGS) entry which is preliminary data.</text>
</comment>
<feature type="domain" description="Thioredoxin" evidence="4">
    <location>
        <begin position="30"/>
        <end position="184"/>
    </location>
</feature>
<reference evidence="5 6" key="1">
    <citation type="submission" date="2021-03" db="EMBL/GenBank/DDBJ databases">
        <title>Assistant Professor.</title>
        <authorList>
            <person name="Huq M.A."/>
        </authorList>
    </citation>
    <scope>NUCLEOTIDE SEQUENCE [LARGE SCALE GENOMIC DNA]</scope>
    <source>
        <strain evidence="5 6">MAH-29</strain>
    </source>
</reference>
<sequence>MHQYTKPLFFACRSWSVRRIYIALPFLLLLVLSGLLINNTATAQEKGVHFEHGLSWAQVQAKAKAENKYIFVDCFTTWCGPCRYMRTEIFPQEEMGAYFNDKFVNIEVQLDTTAKDNDQVKSWYADAHAIMTQYSIRAFPTYLIFSPDGHALHRIVGAGSVQSFIGDVRESFDTTKQYYTKLKQFENGRRDSAFLRQFAMQVHDAYDIALGSKVVKAYLAGQPTLLTPAALDLIYLYTSRTTDEYFGFLTKHIAEINGVLGAGKAEDKIRNIFMVEGRILRYNEKRVSDWQNYPKKIAAVLPSHANEIMMRIDIDYYLAKKDWPNFEKTITAYMKQYSKQMNDNEMNSIAWSVFQNCSDASCVSQILDLSSQLKHTTVPAYLDTYANLLYKLGKKDEAIAMEQKAVDASSDDERAGNQSTLDKMKKGEKTWD</sequence>
<dbReference type="Proteomes" id="UP000677244">
    <property type="component" value="Unassembled WGS sequence"/>
</dbReference>
<evidence type="ECO:0000259" key="4">
    <source>
        <dbReference type="PROSITE" id="PS51352"/>
    </source>
</evidence>
<evidence type="ECO:0000313" key="5">
    <source>
        <dbReference type="EMBL" id="MBO9198649.1"/>
    </source>
</evidence>